<evidence type="ECO:0000259" key="1">
    <source>
        <dbReference type="Pfam" id="PF04073"/>
    </source>
</evidence>
<evidence type="ECO:0000313" key="2">
    <source>
        <dbReference type="EMBL" id="SVA59994.1"/>
    </source>
</evidence>
<dbReference type="Gene3D" id="3.90.960.10">
    <property type="entry name" value="YbaK/aminoacyl-tRNA synthetase-associated domain"/>
    <property type="match status" value="1"/>
</dbReference>
<protein>
    <recommendedName>
        <fullName evidence="1">YbaK/aminoacyl-tRNA synthetase-associated domain-containing protein</fullName>
    </recommendedName>
</protein>
<dbReference type="SUPFAM" id="SSF55826">
    <property type="entry name" value="YbaK/ProRS associated domain"/>
    <property type="match status" value="1"/>
</dbReference>
<dbReference type="GO" id="GO:0002161">
    <property type="term" value="F:aminoacyl-tRNA deacylase activity"/>
    <property type="evidence" value="ECO:0007669"/>
    <property type="project" value="InterPro"/>
</dbReference>
<dbReference type="AlphaFoldDB" id="A0A381X5G7"/>
<proteinExistence type="predicted"/>
<dbReference type="InterPro" id="IPR007214">
    <property type="entry name" value="YbaK/aa-tRNA-synth-assoc-dom"/>
</dbReference>
<dbReference type="Pfam" id="PF04073">
    <property type="entry name" value="tRNA_edit"/>
    <property type="match status" value="1"/>
</dbReference>
<accession>A0A381X5G7</accession>
<name>A0A381X5G7_9ZZZZ</name>
<gene>
    <name evidence="2" type="ORF">METZ01_LOCUS112848</name>
</gene>
<organism evidence="2">
    <name type="scientific">marine metagenome</name>
    <dbReference type="NCBI Taxonomy" id="408172"/>
    <lineage>
        <taxon>unclassified sequences</taxon>
        <taxon>metagenomes</taxon>
        <taxon>ecological metagenomes</taxon>
    </lineage>
</organism>
<dbReference type="InterPro" id="IPR036754">
    <property type="entry name" value="YbaK/aa-tRNA-synt-asso_dom_sf"/>
</dbReference>
<feature type="non-terminal residue" evidence="2">
    <location>
        <position position="1"/>
    </location>
</feature>
<feature type="domain" description="YbaK/aminoacyl-tRNA synthetase-associated" evidence="1">
    <location>
        <begin position="10"/>
        <end position="95"/>
    </location>
</feature>
<sequence>VDHEVMPCDPALADTAAFCAAYGVAPEDSANAILVAGKAEPRSYAVCLLLATCRLDVNGTVRRRLGARKASFAGFDETEEVTGMTVGGVTPFGLPRAL</sequence>
<reference evidence="2" key="1">
    <citation type="submission" date="2018-05" db="EMBL/GenBank/DDBJ databases">
        <authorList>
            <person name="Lanie J.A."/>
            <person name="Ng W.-L."/>
            <person name="Kazmierczak K.M."/>
            <person name="Andrzejewski T.M."/>
            <person name="Davidsen T.M."/>
            <person name="Wayne K.J."/>
            <person name="Tettelin H."/>
            <person name="Glass J.I."/>
            <person name="Rusch D."/>
            <person name="Podicherti R."/>
            <person name="Tsui H.-C.T."/>
            <person name="Winkler M.E."/>
        </authorList>
    </citation>
    <scope>NUCLEOTIDE SEQUENCE</scope>
</reference>
<dbReference type="EMBL" id="UINC01013988">
    <property type="protein sequence ID" value="SVA59994.1"/>
    <property type="molecule type" value="Genomic_DNA"/>
</dbReference>
<feature type="non-terminal residue" evidence="2">
    <location>
        <position position="98"/>
    </location>
</feature>